<dbReference type="Gene3D" id="3.40.50.1820">
    <property type="entry name" value="alpha/beta hydrolase"/>
    <property type="match status" value="1"/>
</dbReference>
<dbReference type="RefSeq" id="XP_007296560.1">
    <property type="nucleotide sequence ID" value="XM_007296498.1"/>
</dbReference>
<dbReference type="AlphaFoldDB" id="K1WX13"/>
<reference evidence="3 4" key="1">
    <citation type="journal article" date="2012" name="BMC Genomics">
        <title>Sequencing the genome of Marssonina brunnea reveals fungus-poplar co-evolution.</title>
        <authorList>
            <person name="Zhu S."/>
            <person name="Cao Y.-Z."/>
            <person name="Jiang C."/>
            <person name="Tan B.-Y."/>
            <person name="Wang Z."/>
            <person name="Feng S."/>
            <person name="Zhang L."/>
            <person name="Su X.-H."/>
            <person name="Brejova B."/>
            <person name="Vinar T."/>
            <person name="Xu M."/>
            <person name="Wang M.-X."/>
            <person name="Zhang S.-G."/>
            <person name="Huang M.-R."/>
            <person name="Wu R."/>
            <person name="Zhou Y."/>
        </authorList>
    </citation>
    <scope>NUCLEOTIDE SEQUENCE [LARGE SCALE GENOMIC DNA]</scope>
    <source>
        <strain evidence="3 4">MB_m1</strain>
    </source>
</reference>
<dbReference type="InterPro" id="IPR029058">
    <property type="entry name" value="AB_hydrolase_fold"/>
</dbReference>
<sequence>MEPFVNDPSLKKAGKFNGFEILTVEYKNVGGAGVELDVLIPDSLPANTTAPLVVRFHGGGFVTGSSLYEDWFPLWVLELAAAENAIVVSANYRLLPESTGMDMMDDLDDMWAYLHSSLPDVLKKSKIGGLGVDLERIITAGDSAGGYMSIQFALNHSEKIKACTADFPGIDLDMPPLSAPSATPPPGPTLPLTYVENHLASSPKGTVVSSDMTLARFPLIFAMMQQGTLHKYLGTDDRLFPFRRVEKGDKLPALFVVQGREDLLVSVESSKRFVELVKRKGAVKGGEKELVLSVTDGGHGMSCAWGVDNEGLKEGLEMVKKVWLG</sequence>
<accession>K1WX13</accession>
<dbReference type="OMA" id="DDFWKWL"/>
<keyword evidence="1 3" id="KW-0378">Hydrolase</keyword>
<dbReference type="Proteomes" id="UP000006753">
    <property type="component" value="Unassembled WGS sequence"/>
</dbReference>
<evidence type="ECO:0000313" key="3">
    <source>
        <dbReference type="EMBL" id="EKD13228.1"/>
    </source>
</evidence>
<dbReference type="KEGG" id="mbe:MBM_08671"/>
<gene>
    <name evidence="3" type="ORF">MBM_08671</name>
</gene>
<dbReference type="InterPro" id="IPR050300">
    <property type="entry name" value="GDXG_lipolytic_enzyme"/>
</dbReference>
<dbReference type="Pfam" id="PF07859">
    <property type="entry name" value="Abhydrolase_3"/>
    <property type="match status" value="1"/>
</dbReference>
<keyword evidence="4" id="KW-1185">Reference proteome</keyword>
<evidence type="ECO:0000256" key="1">
    <source>
        <dbReference type="ARBA" id="ARBA00022801"/>
    </source>
</evidence>
<dbReference type="OrthoDB" id="19653at2759"/>
<dbReference type="EMBL" id="JH921451">
    <property type="protein sequence ID" value="EKD13228.1"/>
    <property type="molecule type" value="Genomic_DNA"/>
</dbReference>
<organism evidence="3 4">
    <name type="scientific">Marssonina brunnea f. sp. multigermtubi (strain MB_m1)</name>
    <name type="common">Marssonina leaf spot fungus</name>
    <dbReference type="NCBI Taxonomy" id="1072389"/>
    <lineage>
        <taxon>Eukaryota</taxon>
        <taxon>Fungi</taxon>
        <taxon>Dikarya</taxon>
        <taxon>Ascomycota</taxon>
        <taxon>Pezizomycotina</taxon>
        <taxon>Leotiomycetes</taxon>
        <taxon>Helotiales</taxon>
        <taxon>Drepanopezizaceae</taxon>
        <taxon>Drepanopeziza</taxon>
    </lineage>
</organism>
<protein>
    <submittedName>
        <fullName evidence="3">Putative Alpha/beta hydrolase fold-3 domain protein</fullName>
    </submittedName>
</protein>
<dbReference type="PANTHER" id="PTHR48081">
    <property type="entry name" value="AB HYDROLASE SUPERFAMILY PROTEIN C4A8.06C"/>
    <property type="match status" value="1"/>
</dbReference>
<dbReference type="GO" id="GO:0016787">
    <property type="term" value="F:hydrolase activity"/>
    <property type="evidence" value="ECO:0007669"/>
    <property type="project" value="UniProtKB-KW"/>
</dbReference>
<dbReference type="SUPFAM" id="SSF53474">
    <property type="entry name" value="alpha/beta-Hydrolases"/>
    <property type="match status" value="1"/>
</dbReference>
<evidence type="ECO:0000259" key="2">
    <source>
        <dbReference type="Pfam" id="PF07859"/>
    </source>
</evidence>
<dbReference type="PANTHER" id="PTHR48081:SF3">
    <property type="entry name" value="ALPHA_BETA HYDROLASE FOLD-3 DOMAIN-CONTAINING PROTEIN"/>
    <property type="match status" value="1"/>
</dbReference>
<proteinExistence type="predicted"/>
<feature type="domain" description="Alpha/beta hydrolase fold-3" evidence="2">
    <location>
        <begin position="53"/>
        <end position="172"/>
    </location>
</feature>
<dbReference type="HOGENOM" id="CLU_012494_9_1_1"/>
<dbReference type="InterPro" id="IPR013094">
    <property type="entry name" value="AB_hydrolase_3"/>
</dbReference>
<dbReference type="eggNOG" id="KOG1515">
    <property type="taxonomic scope" value="Eukaryota"/>
</dbReference>
<name>K1WX13_MARBU</name>
<dbReference type="InParanoid" id="K1WX13"/>
<dbReference type="GeneID" id="18764606"/>
<evidence type="ECO:0000313" key="4">
    <source>
        <dbReference type="Proteomes" id="UP000006753"/>
    </source>
</evidence>